<comment type="caution">
    <text evidence="2">The sequence shown here is derived from an EMBL/GenBank/DDBJ whole genome shotgun (WGS) entry which is preliminary data.</text>
</comment>
<evidence type="ECO:0008006" key="4">
    <source>
        <dbReference type="Google" id="ProtNLM"/>
    </source>
</evidence>
<organism evidence="2 3">
    <name type="scientific">Aerococcus kribbianus</name>
    <dbReference type="NCBI Taxonomy" id="2999064"/>
    <lineage>
        <taxon>Bacteria</taxon>
        <taxon>Bacillati</taxon>
        <taxon>Bacillota</taxon>
        <taxon>Bacilli</taxon>
        <taxon>Lactobacillales</taxon>
        <taxon>Aerococcaceae</taxon>
        <taxon>Aerococcus</taxon>
    </lineage>
</organism>
<accession>A0A9X3FRN5</accession>
<dbReference type="EMBL" id="JAPRFR010000001">
    <property type="protein sequence ID" value="MCZ0725395.1"/>
    <property type="molecule type" value="Genomic_DNA"/>
</dbReference>
<keyword evidence="1" id="KW-1133">Transmembrane helix</keyword>
<feature type="transmembrane region" description="Helical" evidence="1">
    <location>
        <begin position="96"/>
        <end position="113"/>
    </location>
</feature>
<keyword evidence="3" id="KW-1185">Reference proteome</keyword>
<feature type="transmembrane region" description="Helical" evidence="1">
    <location>
        <begin position="12"/>
        <end position="31"/>
    </location>
</feature>
<feature type="transmembrane region" description="Helical" evidence="1">
    <location>
        <begin position="37"/>
        <end position="57"/>
    </location>
</feature>
<proteinExistence type="predicted"/>
<sequence>MSANKKLSAQIQDWCLALIIVIAIALVGNRISGTAGMIESIPGMIILGIIALLSLLLSEDLPFKMPTVIYVSVIGLLLALPFSPVSDFVIDSVNKISLSALSTPVLAYAGVVVGRDWRDFAKVGWRGLVVSLLVIVGTFLVSGGIAELMARFM</sequence>
<dbReference type="AlphaFoldDB" id="A0A9X3FRN5"/>
<evidence type="ECO:0000313" key="2">
    <source>
        <dbReference type="EMBL" id="MCZ0725395.1"/>
    </source>
</evidence>
<name>A0A9X3FRN5_9LACT</name>
<keyword evidence="1" id="KW-0472">Membrane</keyword>
<evidence type="ECO:0000256" key="1">
    <source>
        <dbReference type="SAM" id="Phobius"/>
    </source>
</evidence>
<feature type="transmembrane region" description="Helical" evidence="1">
    <location>
        <begin position="69"/>
        <end position="90"/>
    </location>
</feature>
<evidence type="ECO:0000313" key="3">
    <source>
        <dbReference type="Proteomes" id="UP001146670"/>
    </source>
</evidence>
<dbReference type="RefSeq" id="WP_268751713.1">
    <property type="nucleotide sequence ID" value="NZ_JAPRFQ010000001.1"/>
</dbReference>
<dbReference type="Proteomes" id="UP001146670">
    <property type="component" value="Unassembled WGS sequence"/>
</dbReference>
<gene>
    <name evidence="2" type="ORF">OW157_02290</name>
</gene>
<keyword evidence="1" id="KW-0812">Transmembrane</keyword>
<feature type="transmembrane region" description="Helical" evidence="1">
    <location>
        <begin position="125"/>
        <end position="146"/>
    </location>
</feature>
<protein>
    <recommendedName>
        <fullName evidence="4">DUF340 domain-containing protein</fullName>
    </recommendedName>
</protein>
<reference evidence="2" key="1">
    <citation type="submission" date="2022-12" db="EMBL/GenBank/DDBJ databases">
        <title>Description and comparative metabolic analysis of Aerococcus sp. nov., isolated from the feces of a pig.</title>
        <authorList>
            <person name="Chang Y.-H."/>
        </authorList>
    </citation>
    <scope>NUCLEOTIDE SEQUENCE</scope>
    <source>
        <strain evidence="2">YH-aer222</strain>
    </source>
</reference>